<keyword evidence="4 10" id="KW-0479">Metal-binding</keyword>
<gene>
    <name evidence="12" type="ordered locus">Amico_1896</name>
</gene>
<feature type="domain" description="HMA" evidence="11">
    <location>
        <begin position="9"/>
        <end position="74"/>
    </location>
</feature>
<dbReference type="PROSITE" id="PS01047">
    <property type="entry name" value="HMA_1"/>
    <property type="match status" value="1"/>
</dbReference>
<feature type="transmembrane region" description="Helical" evidence="10">
    <location>
        <begin position="675"/>
        <end position="695"/>
    </location>
</feature>
<proteinExistence type="inferred from homology"/>
<dbReference type="InterPro" id="IPR036163">
    <property type="entry name" value="HMA_dom_sf"/>
</dbReference>
<protein>
    <submittedName>
        <fullName evidence="12">Heavy metal translocating P-type ATPase</fullName>
    </submittedName>
</protein>
<dbReference type="Gene3D" id="3.30.70.100">
    <property type="match status" value="1"/>
</dbReference>
<evidence type="ECO:0000256" key="7">
    <source>
        <dbReference type="ARBA" id="ARBA00022967"/>
    </source>
</evidence>
<dbReference type="HOGENOM" id="CLU_001771_0_3_0"/>
<evidence type="ECO:0000256" key="10">
    <source>
        <dbReference type="RuleBase" id="RU362081"/>
    </source>
</evidence>
<dbReference type="Pfam" id="PF00122">
    <property type="entry name" value="E1-E2_ATPase"/>
    <property type="match status" value="1"/>
</dbReference>
<dbReference type="InterPro" id="IPR027256">
    <property type="entry name" value="P-typ_ATPase_IB"/>
</dbReference>
<dbReference type="SUPFAM" id="SSF55008">
    <property type="entry name" value="HMA, heavy metal-associated domain"/>
    <property type="match status" value="1"/>
</dbReference>
<organism evidence="12 13">
    <name type="scientific">Aminobacterium colombiense (strain DSM 12261 / ALA-1)</name>
    <dbReference type="NCBI Taxonomy" id="572547"/>
    <lineage>
        <taxon>Bacteria</taxon>
        <taxon>Thermotogati</taxon>
        <taxon>Synergistota</taxon>
        <taxon>Synergistia</taxon>
        <taxon>Synergistales</taxon>
        <taxon>Aminobacteriaceae</taxon>
        <taxon>Aminobacterium</taxon>
    </lineage>
</organism>
<dbReference type="InterPro" id="IPR023214">
    <property type="entry name" value="HAD_sf"/>
</dbReference>
<dbReference type="PANTHER" id="PTHR43520:SF8">
    <property type="entry name" value="P-TYPE CU(+) TRANSPORTER"/>
    <property type="match status" value="1"/>
</dbReference>
<keyword evidence="13" id="KW-1185">Reference proteome</keyword>
<dbReference type="CDD" id="cd00371">
    <property type="entry name" value="HMA"/>
    <property type="match status" value="1"/>
</dbReference>
<dbReference type="GO" id="GO:0005524">
    <property type="term" value="F:ATP binding"/>
    <property type="evidence" value="ECO:0007669"/>
    <property type="project" value="UniProtKB-UniRule"/>
</dbReference>
<keyword evidence="10" id="KW-1003">Cell membrane</keyword>
<name>D5EHH5_AMICL</name>
<dbReference type="FunFam" id="2.70.150.10:FF:000002">
    <property type="entry name" value="Copper-transporting ATPase 1, putative"/>
    <property type="match status" value="1"/>
</dbReference>
<keyword evidence="7" id="KW-1278">Translocase</keyword>
<evidence type="ECO:0000256" key="1">
    <source>
        <dbReference type="ARBA" id="ARBA00004127"/>
    </source>
</evidence>
<dbReference type="Proteomes" id="UP000002366">
    <property type="component" value="Chromosome"/>
</dbReference>
<dbReference type="KEGG" id="aco:Amico_1896"/>
<feature type="transmembrane region" description="Helical" evidence="10">
    <location>
        <begin position="93"/>
        <end position="112"/>
    </location>
</feature>
<dbReference type="STRING" id="572547.Amico_1896"/>
<dbReference type="InterPro" id="IPR059000">
    <property type="entry name" value="ATPase_P-type_domA"/>
</dbReference>
<dbReference type="GO" id="GO:0012505">
    <property type="term" value="C:endomembrane system"/>
    <property type="evidence" value="ECO:0007669"/>
    <property type="project" value="UniProtKB-SubCell"/>
</dbReference>
<dbReference type="PROSITE" id="PS50846">
    <property type="entry name" value="HMA_2"/>
    <property type="match status" value="1"/>
</dbReference>
<feature type="transmembrane region" description="Helical" evidence="10">
    <location>
        <begin position="335"/>
        <end position="359"/>
    </location>
</feature>
<keyword evidence="3 10" id="KW-0812">Transmembrane</keyword>
<dbReference type="Pfam" id="PF00403">
    <property type="entry name" value="HMA"/>
    <property type="match status" value="1"/>
</dbReference>
<dbReference type="InterPro" id="IPR036412">
    <property type="entry name" value="HAD-like_sf"/>
</dbReference>
<dbReference type="SUPFAM" id="SSF81665">
    <property type="entry name" value="Calcium ATPase, transmembrane domain M"/>
    <property type="match status" value="1"/>
</dbReference>
<dbReference type="GO" id="GO:0055070">
    <property type="term" value="P:copper ion homeostasis"/>
    <property type="evidence" value="ECO:0007669"/>
    <property type="project" value="TreeGrafter"/>
</dbReference>
<evidence type="ECO:0000256" key="8">
    <source>
        <dbReference type="ARBA" id="ARBA00022989"/>
    </source>
</evidence>
<dbReference type="Pfam" id="PF00702">
    <property type="entry name" value="Hydrolase"/>
    <property type="match status" value="1"/>
</dbReference>
<feature type="transmembrane region" description="Helical" evidence="10">
    <location>
        <begin position="118"/>
        <end position="135"/>
    </location>
</feature>
<dbReference type="Gene3D" id="3.40.50.1000">
    <property type="entry name" value="HAD superfamily/HAD-like"/>
    <property type="match status" value="1"/>
</dbReference>
<dbReference type="GO" id="GO:0043682">
    <property type="term" value="F:P-type divalent copper transporter activity"/>
    <property type="evidence" value="ECO:0007669"/>
    <property type="project" value="TreeGrafter"/>
</dbReference>
<comment type="subcellular location">
    <subcellularLocation>
        <location evidence="10">Cell membrane</location>
    </subcellularLocation>
    <subcellularLocation>
        <location evidence="1">Endomembrane system</location>
        <topology evidence="1">Multi-pass membrane protein</topology>
    </subcellularLocation>
</comment>
<dbReference type="GO" id="GO:0016887">
    <property type="term" value="F:ATP hydrolysis activity"/>
    <property type="evidence" value="ECO:0007669"/>
    <property type="project" value="InterPro"/>
</dbReference>
<dbReference type="SUPFAM" id="SSF81653">
    <property type="entry name" value="Calcium ATPase, transduction domain A"/>
    <property type="match status" value="1"/>
</dbReference>
<evidence type="ECO:0000256" key="9">
    <source>
        <dbReference type="ARBA" id="ARBA00023136"/>
    </source>
</evidence>
<sequence length="720" mass="77408">MMTRGENSKKISFSVTGMTCATCARIVERSLKKVDGVIFAGVNLATETAFVVLDKDVSMEELEEAVRKAGYDVSYEQPEDLDRRRYEGAKRNLLISWGITVPLMFLMVVHMAGFHMPWFPFVEAIGGAIVLFGAGRASMKGAWIALSHFHANMDVLVSLGALAAWSTAILLLVGVKVTSFGAIGAMIIALHVTGRFIESHLRDRASKEIKSLLAIQAREARILDESGREIAVPIEAVKEGFILMVRPGERIPADGKIIDGATSVDESMITGESIPVQKKLEEEVTGGSLNLTGSIKVQATKIGEDSFLAQMIALIQEAQGAKIPIQAFADRVTNYFVPVVAALAVISGLFWFFGIHRFASFLDGASRYLPWVTSVRDPLSIAVFGFISTLVIACPCALGLATPMALITGTGAASRKGLVIRNAEAIQTAKEVGIVLMDKTGTITQGSPEVVETNLSDDDMERVAALERHSIHPLAKAISSARATQLEPVSMEEIAGEGVRGTVGDDLYFVGKTHDSSLYSRQLSMGRTVVEVRKNEKIAGFIAIEDPLRRDSIEAVERLKKLGIIPVMVTGDNERTAQAVAGRVGIEKIYAGIRPEEKLNILRDFQAHGKKVLMVGDGMNDAAALKGADIGVAIGTGTDLAIDSADIVVVRGGISSIADAIEISRQTFTVIRQNLFWAFAYNVIAIPLAMGALLHPAIAETAMAFSSISVILNSMRIRPS</sequence>
<evidence type="ECO:0000313" key="12">
    <source>
        <dbReference type="EMBL" id="ADE58007.1"/>
    </source>
</evidence>
<evidence type="ECO:0000259" key="11">
    <source>
        <dbReference type="PROSITE" id="PS50846"/>
    </source>
</evidence>
<evidence type="ECO:0000256" key="2">
    <source>
        <dbReference type="ARBA" id="ARBA00006024"/>
    </source>
</evidence>
<accession>D5EHH5</accession>
<dbReference type="NCBIfam" id="TIGR01494">
    <property type="entry name" value="ATPase_P-type"/>
    <property type="match status" value="2"/>
</dbReference>
<dbReference type="AlphaFoldDB" id="D5EHH5"/>
<dbReference type="InterPro" id="IPR017969">
    <property type="entry name" value="Heavy-metal-associated_CS"/>
</dbReference>
<reference evidence="12 13" key="1">
    <citation type="journal article" date="2010" name="Stand. Genomic Sci.">
        <title>Complete genome sequence of Aminobacterium colombiense type strain (ALA-1).</title>
        <authorList>
            <person name="Chertkov O."/>
            <person name="Sikorski J."/>
            <person name="Brambilla E."/>
            <person name="Lapidus A."/>
            <person name="Copeland A."/>
            <person name="Glavina Del Rio T."/>
            <person name="Nolan M."/>
            <person name="Lucas S."/>
            <person name="Tice H."/>
            <person name="Cheng J.F."/>
            <person name="Han C."/>
            <person name="Detter J.C."/>
            <person name="Bruce D."/>
            <person name="Tapia R."/>
            <person name="Goodwin L."/>
            <person name="Pitluck S."/>
            <person name="Liolios K."/>
            <person name="Ivanova N."/>
            <person name="Mavromatis K."/>
            <person name="Ovchinnikova G."/>
            <person name="Pati A."/>
            <person name="Chen A."/>
            <person name="Palaniappan K."/>
            <person name="Land M."/>
            <person name="Hauser L."/>
            <person name="Chang Y.J."/>
            <person name="Jeffries C.D."/>
            <person name="Spring S."/>
            <person name="Rohde M."/>
            <person name="Goker M."/>
            <person name="Bristow J."/>
            <person name="Eisen J.A."/>
            <person name="Markowitz V."/>
            <person name="Hugenholtz P."/>
            <person name="Kyrpides N.C."/>
            <person name="Klenk H.P."/>
        </authorList>
    </citation>
    <scope>NUCLEOTIDE SEQUENCE [LARGE SCALE GENOMIC DNA]</scope>
    <source>
        <strain evidence="13">DSM 12261 / ALA-1</strain>
    </source>
</reference>
<keyword evidence="6 10" id="KW-0067">ATP-binding</keyword>
<feature type="transmembrane region" description="Helical" evidence="10">
    <location>
        <begin position="155"/>
        <end position="173"/>
    </location>
</feature>
<keyword evidence="8 10" id="KW-1133">Transmembrane helix</keyword>
<evidence type="ECO:0000256" key="4">
    <source>
        <dbReference type="ARBA" id="ARBA00022723"/>
    </source>
</evidence>
<dbReference type="SUPFAM" id="SSF56784">
    <property type="entry name" value="HAD-like"/>
    <property type="match status" value="1"/>
</dbReference>
<dbReference type="InterPro" id="IPR023298">
    <property type="entry name" value="ATPase_P-typ_TM_dom_sf"/>
</dbReference>
<keyword evidence="5 10" id="KW-0547">Nucleotide-binding</keyword>
<dbReference type="OrthoDB" id="9813266at2"/>
<dbReference type="InterPro" id="IPR006121">
    <property type="entry name" value="HMA_dom"/>
</dbReference>
<dbReference type="GO" id="GO:0005886">
    <property type="term" value="C:plasma membrane"/>
    <property type="evidence" value="ECO:0007669"/>
    <property type="project" value="UniProtKB-SubCell"/>
</dbReference>
<dbReference type="InterPro" id="IPR008250">
    <property type="entry name" value="ATPase_P-typ_transduc_dom_A_sf"/>
</dbReference>
<dbReference type="PRINTS" id="PR00120">
    <property type="entry name" value="HATPASE"/>
</dbReference>
<keyword evidence="9 10" id="KW-0472">Membrane</keyword>
<evidence type="ECO:0000256" key="3">
    <source>
        <dbReference type="ARBA" id="ARBA00022692"/>
    </source>
</evidence>
<dbReference type="FunFam" id="3.30.70.100:FF:000005">
    <property type="entry name" value="Copper-exporting P-type ATPase A"/>
    <property type="match status" value="1"/>
</dbReference>
<dbReference type="InterPro" id="IPR018303">
    <property type="entry name" value="ATPase_P-typ_P_site"/>
</dbReference>
<dbReference type="Gene3D" id="2.70.150.10">
    <property type="entry name" value="Calcium-transporting ATPase, cytoplasmic transduction domain A"/>
    <property type="match status" value="1"/>
</dbReference>
<dbReference type="InterPro" id="IPR023299">
    <property type="entry name" value="ATPase_P-typ_cyto_dom_N"/>
</dbReference>
<dbReference type="EMBL" id="CP001997">
    <property type="protein sequence ID" value="ADE58007.1"/>
    <property type="molecule type" value="Genomic_DNA"/>
</dbReference>
<dbReference type="PROSITE" id="PS00154">
    <property type="entry name" value="ATPASE_E1_E2"/>
    <property type="match status" value="1"/>
</dbReference>
<feature type="transmembrane region" description="Helical" evidence="10">
    <location>
        <begin position="179"/>
        <end position="197"/>
    </location>
</feature>
<dbReference type="PRINTS" id="PR00119">
    <property type="entry name" value="CATATPASE"/>
</dbReference>
<feature type="transmembrane region" description="Helical" evidence="10">
    <location>
        <begin position="379"/>
        <end position="407"/>
    </location>
</feature>
<dbReference type="eggNOG" id="COG2217">
    <property type="taxonomic scope" value="Bacteria"/>
</dbReference>
<dbReference type="RefSeq" id="WP_013049269.1">
    <property type="nucleotide sequence ID" value="NC_014011.1"/>
</dbReference>
<dbReference type="InterPro" id="IPR001757">
    <property type="entry name" value="P_typ_ATPase"/>
</dbReference>
<dbReference type="CDD" id="cd02094">
    <property type="entry name" value="P-type_ATPase_Cu-like"/>
    <property type="match status" value="1"/>
</dbReference>
<dbReference type="NCBIfam" id="TIGR01525">
    <property type="entry name" value="ATPase-IB_hvy"/>
    <property type="match status" value="1"/>
</dbReference>
<evidence type="ECO:0000313" key="13">
    <source>
        <dbReference type="Proteomes" id="UP000002366"/>
    </source>
</evidence>
<dbReference type="PANTHER" id="PTHR43520">
    <property type="entry name" value="ATP7, ISOFORM B"/>
    <property type="match status" value="1"/>
</dbReference>
<comment type="similarity">
    <text evidence="2 10">Belongs to the cation transport ATPase (P-type) (TC 3.A.3) family. Type IB subfamily.</text>
</comment>
<dbReference type="Gene3D" id="3.40.1110.10">
    <property type="entry name" value="Calcium-transporting ATPase, cytoplasmic domain N"/>
    <property type="match status" value="1"/>
</dbReference>
<dbReference type="GO" id="GO:0005507">
    <property type="term" value="F:copper ion binding"/>
    <property type="evidence" value="ECO:0007669"/>
    <property type="project" value="TreeGrafter"/>
</dbReference>
<evidence type="ECO:0000256" key="6">
    <source>
        <dbReference type="ARBA" id="ARBA00022840"/>
    </source>
</evidence>
<evidence type="ECO:0000256" key="5">
    <source>
        <dbReference type="ARBA" id="ARBA00022741"/>
    </source>
</evidence>